<feature type="compositionally biased region" description="Polar residues" evidence="1">
    <location>
        <begin position="360"/>
        <end position="380"/>
    </location>
</feature>
<feature type="compositionally biased region" description="Pro residues" evidence="1">
    <location>
        <begin position="109"/>
        <end position="118"/>
    </location>
</feature>
<feature type="compositionally biased region" description="Polar residues" evidence="1">
    <location>
        <begin position="395"/>
        <end position="416"/>
    </location>
</feature>
<feature type="domain" description="Anillin homology" evidence="2">
    <location>
        <begin position="672"/>
        <end position="815"/>
    </location>
</feature>
<evidence type="ECO:0000259" key="2">
    <source>
        <dbReference type="Pfam" id="PF08174"/>
    </source>
</evidence>
<feature type="region of interest" description="Disordered" evidence="1">
    <location>
        <begin position="776"/>
        <end position="801"/>
    </location>
</feature>
<reference evidence="4" key="2">
    <citation type="submission" date="2020-10" db="UniProtKB">
        <authorList>
            <consortium name="WormBaseParasite"/>
        </authorList>
    </citation>
    <scope>IDENTIFICATION</scope>
</reference>
<evidence type="ECO:0000313" key="3">
    <source>
        <dbReference type="Proteomes" id="UP000492821"/>
    </source>
</evidence>
<organism evidence="3 4">
    <name type="scientific">Panagrellus redivivus</name>
    <name type="common">Microworm</name>
    <dbReference type="NCBI Taxonomy" id="6233"/>
    <lineage>
        <taxon>Eukaryota</taxon>
        <taxon>Metazoa</taxon>
        <taxon>Ecdysozoa</taxon>
        <taxon>Nematoda</taxon>
        <taxon>Chromadorea</taxon>
        <taxon>Rhabditida</taxon>
        <taxon>Tylenchina</taxon>
        <taxon>Panagrolaimomorpha</taxon>
        <taxon>Panagrolaimoidea</taxon>
        <taxon>Panagrolaimidae</taxon>
        <taxon>Panagrellus</taxon>
    </lineage>
</organism>
<feature type="region of interest" description="Disordered" evidence="1">
    <location>
        <begin position="360"/>
        <end position="479"/>
    </location>
</feature>
<evidence type="ECO:0000313" key="4">
    <source>
        <dbReference type="WBParaSite" id="Pan_g20103.t1"/>
    </source>
</evidence>
<feature type="compositionally biased region" description="Polar residues" evidence="1">
    <location>
        <begin position="446"/>
        <end position="457"/>
    </location>
</feature>
<reference evidence="3" key="1">
    <citation type="journal article" date="2013" name="Genetics">
        <title>The draft genome and transcriptome of Panagrellus redivivus are shaped by the harsh demands of a free-living lifestyle.</title>
        <authorList>
            <person name="Srinivasan J."/>
            <person name="Dillman A.R."/>
            <person name="Macchietto M.G."/>
            <person name="Heikkinen L."/>
            <person name="Lakso M."/>
            <person name="Fracchia K.M."/>
            <person name="Antoshechkin I."/>
            <person name="Mortazavi A."/>
            <person name="Wong G."/>
            <person name="Sternberg P.W."/>
        </authorList>
    </citation>
    <scope>NUCLEOTIDE SEQUENCE [LARGE SCALE GENOMIC DNA]</scope>
    <source>
        <strain evidence="3">MT8872</strain>
    </source>
</reference>
<name>A0A7E4VFA5_PANRE</name>
<protein>
    <submittedName>
        <fullName evidence="4">Anillin domain-containing protein</fullName>
    </submittedName>
</protein>
<feature type="compositionally biased region" description="Low complexity" evidence="1">
    <location>
        <begin position="86"/>
        <end position="96"/>
    </location>
</feature>
<dbReference type="InterPro" id="IPR012966">
    <property type="entry name" value="AHD"/>
</dbReference>
<feature type="compositionally biased region" description="Low complexity" evidence="1">
    <location>
        <begin position="776"/>
        <end position="790"/>
    </location>
</feature>
<dbReference type="AlphaFoldDB" id="A0A7E4VFA5"/>
<proteinExistence type="predicted"/>
<dbReference type="WBParaSite" id="Pan_g20103.t1">
    <property type="protein sequence ID" value="Pan_g20103.t1"/>
    <property type="gene ID" value="Pan_g20103"/>
</dbReference>
<sequence length="968" mass="108956">MERNINEGEAAEIIGRALNPHRIRRHSERLSKSPGSADIDYDDEEEELPPPPATFYHRHGHGDERFEQEVVCPTPPPHRGAGYRKVVTTSVRVESSSPPPTFKRFKAPDAPPPLPSTPAPRLSADDLELETYGSNYDADADKEDDVFVTPKRRPRENNNDTQNFETPKSSKERAKVIPRDSVVLKNLHKKGVIRDLVSKFEESTKITYNRNTEKYNLSFQPNFANHRQGGGDGSSASSSPIRRPAGEHTHQRLSIWKTTATAEEVELSEVESNESDMDIVSVRGFIRSPSREEKEKTLPRHPRLPSIDLESEKQFGSANALLHDQREPSPPMVSPIRRHRSDMDEDARSVSTYLNPRKLSLSQFSTAPPLTSTPYNSKMQPVTPKNPPASASSSVTTPFGQQSTPTSRKGSNSRFQFGTPAPIVWSTNGGTPVGTGSLKRDKDSDTLSQQFRSSWGMNKNKPENTRPHSPVTWQTPNYGHDGVHRINSRKEPRSFQSDAPTLGIPVQYTMSLASIPTPPTAIRVSSQRRLPYNPSTVRLFAADSPLTTPRRISMTSNSMPHWTPRRLDLDDSIVSYETTNEYVPESDFHRFLERLENKVRSEEKHIREARTTVAFWRRTDKYSMSEFCAHALVLISQRRLAVYHDLIERINTFLMMQIGPPPVVVSVRSVFTIYSMRLALARDFYLRSNADDTPYVFIAVGSTTEKVIATQVIDVNETGCIRARHVDFEDRLVFKNLPICFIVNVHFYAFKLTPRHSRTPKAIKKAMKFIGAAVKSPSSSSTNLNTSTASKGSSRFEPDDDSRGFVSVGHITLTRFIQGEVTVGVADAQYPIDSTVELSCKCSPLPEKLAHEVVGVWTLISAPRIETYYIRMVDGVIHMFEHREDNINSTVPVCAIDISAICDKSVERMDSDDPKYQHVFQFDLLSFPRQADKCEHKRYIIAVDSLDALRMWLTAINTNLGVIRGTEC</sequence>
<feature type="region of interest" description="Disordered" evidence="1">
    <location>
        <begin position="221"/>
        <end position="251"/>
    </location>
</feature>
<dbReference type="Proteomes" id="UP000492821">
    <property type="component" value="Unassembled WGS sequence"/>
</dbReference>
<feature type="compositionally biased region" description="Low complexity" evidence="1">
    <location>
        <begin position="234"/>
        <end position="243"/>
    </location>
</feature>
<dbReference type="Pfam" id="PF08174">
    <property type="entry name" value="Anillin"/>
    <property type="match status" value="1"/>
</dbReference>
<feature type="region of interest" description="Disordered" evidence="1">
    <location>
        <begin position="290"/>
        <end position="348"/>
    </location>
</feature>
<dbReference type="SUPFAM" id="SSF50729">
    <property type="entry name" value="PH domain-like"/>
    <property type="match status" value="1"/>
</dbReference>
<evidence type="ECO:0000256" key="1">
    <source>
        <dbReference type="SAM" id="MobiDB-lite"/>
    </source>
</evidence>
<feature type="region of interest" description="Disordered" evidence="1">
    <location>
        <begin position="1"/>
        <end position="174"/>
    </location>
</feature>
<feature type="compositionally biased region" description="Acidic residues" evidence="1">
    <location>
        <begin position="39"/>
        <end position="48"/>
    </location>
</feature>
<keyword evidence="3" id="KW-1185">Reference proteome</keyword>
<accession>A0A7E4VFA5</accession>